<evidence type="ECO:0000313" key="8">
    <source>
        <dbReference type="Proteomes" id="UP000198310"/>
    </source>
</evidence>
<comment type="cofactor">
    <cofactor evidence="1">
        <name>Mg(2+)</name>
        <dbReference type="ChEBI" id="CHEBI:18420"/>
    </cofactor>
</comment>
<keyword evidence="8" id="KW-1185">Reference proteome</keyword>
<dbReference type="Gene3D" id="3.90.80.10">
    <property type="entry name" value="Inorganic pyrophosphatase"/>
    <property type="match status" value="1"/>
</dbReference>
<proteinExistence type="predicted"/>
<gene>
    <name evidence="7" type="ORF">SAMN06269173_102250</name>
</gene>
<dbReference type="Pfam" id="PF00719">
    <property type="entry name" value="Pyrophosphatase"/>
    <property type="match status" value="1"/>
</dbReference>
<accession>A0A238W5J3</accession>
<evidence type="ECO:0000256" key="6">
    <source>
        <dbReference type="SAM" id="SignalP"/>
    </source>
</evidence>
<evidence type="ECO:0000256" key="2">
    <source>
        <dbReference type="ARBA" id="ARBA00012146"/>
    </source>
</evidence>
<dbReference type="GO" id="GO:0005737">
    <property type="term" value="C:cytoplasm"/>
    <property type="evidence" value="ECO:0007669"/>
    <property type="project" value="InterPro"/>
</dbReference>
<evidence type="ECO:0000256" key="4">
    <source>
        <dbReference type="ARBA" id="ARBA00022801"/>
    </source>
</evidence>
<keyword evidence="6" id="KW-0732">Signal</keyword>
<keyword evidence="5" id="KW-0460">Magnesium</keyword>
<dbReference type="GO" id="GO:0006796">
    <property type="term" value="P:phosphate-containing compound metabolic process"/>
    <property type="evidence" value="ECO:0007669"/>
    <property type="project" value="InterPro"/>
</dbReference>
<feature type="signal peptide" evidence="6">
    <location>
        <begin position="1"/>
        <end position="21"/>
    </location>
</feature>
<feature type="chain" id="PRO_5012963800" description="inorganic diphosphatase" evidence="6">
    <location>
        <begin position="22"/>
        <end position="201"/>
    </location>
</feature>
<dbReference type="EC" id="3.6.1.1" evidence="2"/>
<dbReference type="GO" id="GO:0000287">
    <property type="term" value="F:magnesium ion binding"/>
    <property type="evidence" value="ECO:0007669"/>
    <property type="project" value="InterPro"/>
</dbReference>
<dbReference type="InterPro" id="IPR036649">
    <property type="entry name" value="Pyrophosphatase_sf"/>
</dbReference>
<keyword evidence="3" id="KW-0479">Metal-binding</keyword>
<dbReference type="InterPro" id="IPR008162">
    <property type="entry name" value="Pyrophosphatase"/>
</dbReference>
<sequence>MRVPALLTCGAAILSSLSACRTDYAHLPTFSTDRKLLQVVVVAPAGTNHEQRYDADKKEFVPMQLAGADHLLEFLPFPGNYGFIPSTRLPTSTTRPGNPPLAALVLAESEPAGTVMEVLPVALLLLDVNGELEQVVVSVPARPAQQILPHATDWSSLRRRYPAVRQSLNLWFQNRSRPGSTRIVGWKDEQAAAQQIKNLMD</sequence>
<evidence type="ECO:0000256" key="1">
    <source>
        <dbReference type="ARBA" id="ARBA00001946"/>
    </source>
</evidence>
<dbReference type="SUPFAM" id="SSF50324">
    <property type="entry name" value="Inorganic pyrophosphatase"/>
    <property type="match status" value="1"/>
</dbReference>
<dbReference type="EMBL" id="FZNS01000002">
    <property type="protein sequence ID" value="SNR41822.1"/>
    <property type="molecule type" value="Genomic_DNA"/>
</dbReference>
<dbReference type="PROSITE" id="PS51257">
    <property type="entry name" value="PROKAR_LIPOPROTEIN"/>
    <property type="match status" value="1"/>
</dbReference>
<evidence type="ECO:0000313" key="7">
    <source>
        <dbReference type="EMBL" id="SNR41822.1"/>
    </source>
</evidence>
<dbReference type="RefSeq" id="WP_089331915.1">
    <property type="nucleotide sequence ID" value="NZ_FZNS01000002.1"/>
</dbReference>
<dbReference type="AlphaFoldDB" id="A0A238W5J3"/>
<name>A0A238W5J3_9BACT</name>
<dbReference type="GO" id="GO:0004427">
    <property type="term" value="F:inorganic diphosphate phosphatase activity"/>
    <property type="evidence" value="ECO:0007669"/>
    <property type="project" value="UniProtKB-EC"/>
</dbReference>
<evidence type="ECO:0000256" key="5">
    <source>
        <dbReference type="ARBA" id="ARBA00022842"/>
    </source>
</evidence>
<keyword evidence="4" id="KW-0378">Hydrolase</keyword>
<organism evidence="7 8">
    <name type="scientific">Hymenobacter mucosus</name>
    <dbReference type="NCBI Taxonomy" id="1411120"/>
    <lineage>
        <taxon>Bacteria</taxon>
        <taxon>Pseudomonadati</taxon>
        <taxon>Bacteroidota</taxon>
        <taxon>Cytophagia</taxon>
        <taxon>Cytophagales</taxon>
        <taxon>Hymenobacteraceae</taxon>
        <taxon>Hymenobacter</taxon>
    </lineage>
</organism>
<protein>
    <recommendedName>
        <fullName evidence="2">inorganic diphosphatase</fullName>
        <ecNumber evidence="2">3.6.1.1</ecNumber>
    </recommendedName>
</protein>
<evidence type="ECO:0000256" key="3">
    <source>
        <dbReference type="ARBA" id="ARBA00022723"/>
    </source>
</evidence>
<dbReference type="Proteomes" id="UP000198310">
    <property type="component" value="Unassembled WGS sequence"/>
</dbReference>
<reference evidence="8" key="1">
    <citation type="submission" date="2017-06" db="EMBL/GenBank/DDBJ databases">
        <authorList>
            <person name="Varghese N."/>
            <person name="Submissions S."/>
        </authorList>
    </citation>
    <scope>NUCLEOTIDE SEQUENCE [LARGE SCALE GENOMIC DNA]</scope>
    <source>
        <strain evidence="8">DSM 28041</strain>
    </source>
</reference>